<reference evidence="1 2" key="1">
    <citation type="submission" date="2024-09" db="EMBL/GenBank/DDBJ databases">
        <authorList>
            <person name="Sun Q."/>
            <person name="Mori K."/>
        </authorList>
    </citation>
    <scope>NUCLEOTIDE SEQUENCE [LARGE SCALE GENOMIC DNA]</scope>
    <source>
        <strain evidence="1 2">TISTR 2452</strain>
    </source>
</reference>
<comment type="caution">
    <text evidence="1">The sequence shown here is derived from an EMBL/GenBank/DDBJ whole genome shotgun (WGS) entry which is preliminary data.</text>
</comment>
<evidence type="ECO:0000313" key="2">
    <source>
        <dbReference type="Proteomes" id="UP001589747"/>
    </source>
</evidence>
<evidence type="ECO:0000313" key="1">
    <source>
        <dbReference type="EMBL" id="MFB9330095.1"/>
    </source>
</evidence>
<sequence>MSFESALVEEFLALPDIGMKLFPLAAPEGTKAPYVVYGASPGLLVSTLSGYGSNKSLTVDINVVSSTYAGMKQHSEAVLALLIGFQARAIGEDGLFIQQLILEEPDEVYDDDTRLHKCVFSFTVHI</sequence>
<dbReference type="Pfam" id="PF11367">
    <property type="entry name" value="Tail_completion_gp17"/>
    <property type="match status" value="1"/>
</dbReference>
<dbReference type="Proteomes" id="UP001589747">
    <property type="component" value="Unassembled WGS sequence"/>
</dbReference>
<keyword evidence="2" id="KW-1185">Reference proteome</keyword>
<dbReference type="EMBL" id="JBHMDO010000047">
    <property type="protein sequence ID" value="MFB9330095.1"/>
    <property type="molecule type" value="Genomic_DNA"/>
</dbReference>
<name>A0ABV5KXZ5_9BACL</name>
<accession>A0ABV5KXZ5</accession>
<proteinExistence type="predicted"/>
<gene>
    <name evidence="1" type="ORF">ACFFSY_29480</name>
</gene>
<protein>
    <submittedName>
        <fullName evidence="1">DUF3168 domain-containing protein</fullName>
    </submittedName>
</protein>
<dbReference type="InterPro" id="IPR021508">
    <property type="entry name" value="Gp17-like"/>
</dbReference>
<dbReference type="RefSeq" id="WP_377500962.1">
    <property type="nucleotide sequence ID" value="NZ_JBHMDO010000047.1"/>
</dbReference>
<organism evidence="1 2">
    <name type="scientific">Paenibacillus aurantiacus</name>
    <dbReference type="NCBI Taxonomy" id="1936118"/>
    <lineage>
        <taxon>Bacteria</taxon>
        <taxon>Bacillati</taxon>
        <taxon>Bacillota</taxon>
        <taxon>Bacilli</taxon>
        <taxon>Bacillales</taxon>
        <taxon>Paenibacillaceae</taxon>
        <taxon>Paenibacillus</taxon>
    </lineage>
</organism>